<evidence type="ECO:0000313" key="9">
    <source>
        <dbReference type="Proteomes" id="UP000292039"/>
    </source>
</evidence>
<name>A0A171KRT8_9BURK</name>
<comment type="pathway">
    <text evidence="1">Carbohydrate acid metabolism.</text>
</comment>
<dbReference type="STRING" id="206506.AAV32_10445"/>
<dbReference type="CDD" id="cd00452">
    <property type="entry name" value="KDPG_aldolase"/>
    <property type="match status" value="1"/>
</dbReference>
<reference evidence="7 9" key="2">
    <citation type="submission" date="2019-02" db="EMBL/GenBank/DDBJ databases">
        <title>Genomic Encyclopedia of Type Strains, Phase IV (KMG-IV): sequencing the most valuable type-strain genomes for metagenomic binning, comparative biology and taxonomic classification.</title>
        <authorList>
            <person name="Goeker M."/>
        </authorList>
    </citation>
    <scope>NUCLEOTIDE SEQUENCE [LARGE SCALE GENOMIC DNA]</scope>
    <source>
        <strain evidence="7 9">DSM 16618</strain>
    </source>
</reference>
<dbReference type="GeneID" id="99725147"/>
<comment type="similarity">
    <text evidence="2">Belongs to the KHG/KDPG aldolase family.</text>
</comment>
<evidence type="ECO:0000256" key="1">
    <source>
        <dbReference type="ARBA" id="ARBA00004761"/>
    </source>
</evidence>
<gene>
    <name evidence="6" type="ORF">AAV32_10445</name>
    <name evidence="7" type="ORF">EV679_2937</name>
</gene>
<dbReference type="EMBL" id="SGWZ01000005">
    <property type="protein sequence ID" value="RZS66778.1"/>
    <property type="molecule type" value="Genomic_DNA"/>
</dbReference>
<dbReference type="SUPFAM" id="SSF51569">
    <property type="entry name" value="Aldolase"/>
    <property type="match status" value="1"/>
</dbReference>
<evidence type="ECO:0000256" key="4">
    <source>
        <dbReference type="ARBA" id="ARBA00023239"/>
    </source>
</evidence>
<evidence type="ECO:0000313" key="8">
    <source>
        <dbReference type="Proteomes" id="UP000078084"/>
    </source>
</evidence>
<dbReference type="GO" id="GO:0016829">
    <property type="term" value="F:lyase activity"/>
    <property type="evidence" value="ECO:0007669"/>
    <property type="project" value="UniProtKB-KW"/>
</dbReference>
<dbReference type="AlphaFoldDB" id="A0A171KRT8"/>
<keyword evidence="4" id="KW-0456">Lyase</keyword>
<comment type="caution">
    <text evidence="6">The sequence shown here is derived from an EMBL/GenBank/DDBJ whole genome shotgun (WGS) entry which is preliminary data.</text>
</comment>
<dbReference type="PANTHER" id="PTHR30246">
    <property type="entry name" value="2-KETO-3-DEOXY-6-PHOSPHOGLUCONATE ALDOLASE"/>
    <property type="match status" value="1"/>
</dbReference>
<evidence type="ECO:0000313" key="6">
    <source>
        <dbReference type="EMBL" id="KKO71605.1"/>
    </source>
</evidence>
<evidence type="ECO:0000256" key="2">
    <source>
        <dbReference type="ARBA" id="ARBA00006906"/>
    </source>
</evidence>
<dbReference type="RefSeq" id="WP_068371344.1">
    <property type="nucleotide sequence ID" value="NZ_CBCSEB010000009.1"/>
</dbReference>
<sequence>MNHELSAHFKQTLSATGMVAILRGVRPDEVVAIGEALYAAGFRLIEVPLNSPEPLESIRRLLAALPQDAIIGAGTVMSPAAVQEVHDAGGRLVVMPHADLAVVRAAHAAGMVVTPGVATPTEAFAALDAGADGLKAFPAEAMPPVVIKAWRAVVPKSVPLLPVGGIKPQSMQAYLEAGASGFGLGSALYRAGDDAATVGRNAAAFMSSWRALRQDV</sequence>
<dbReference type="Proteomes" id="UP000078084">
    <property type="component" value="Unassembled WGS sequence"/>
</dbReference>
<comment type="subunit">
    <text evidence="3">Homotrimer.</text>
</comment>
<dbReference type="InterPro" id="IPR000887">
    <property type="entry name" value="Aldlse_KDPG_KHG"/>
</dbReference>
<dbReference type="PANTHER" id="PTHR30246:SF1">
    <property type="entry name" value="2-DEHYDRO-3-DEOXY-6-PHOSPHOGALACTONATE ALDOLASE-RELATED"/>
    <property type="match status" value="1"/>
</dbReference>
<evidence type="ECO:0000256" key="5">
    <source>
        <dbReference type="ARBA" id="ARBA00023277"/>
    </source>
</evidence>
<keyword evidence="8" id="KW-1185">Reference proteome</keyword>
<protein>
    <submittedName>
        <fullName evidence="6">2-dehydro-3-deoxy-6-phosphogalactonate aldolase</fullName>
    </submittedName>
    <submittedName>
        <fullName evidence="7">2-keto-3-deoxy-phosphogalactonate aldolase</fullName>
    </submittedName>
</protein>
<dbReference type="EMBL" id="LBNE01000006">
    <property type="protein sequence ID" value="KKO71605.1"/>
    <property type="molecule type" value="Genomic_DNA"/>
</dbReference>
<proteinExistence type="inferred from homology"/>
<dbReference type="InterPro" id="IPR013785">
    <property type="entry name" value="Aldolase_TIM"/>
</dbReference>
<keyword evidence="5" id="KW-0119">Carbohydrate metabolism</keyword>
<dbReference type="Proteomes" id="UP000292039">
    <property type="component" value="Unassembled WGS sequence"/>
</dbReference>
<accession>A0A171KRT8</accession>
<dbReference type="OrthoDB" id="8590323at2"/>
<evidence type="ECO:0000256" key="3">
    <source>
        <dbReference type="ARBA" id="ARBA00011233"/>
    </source>
</evidence>
<dbReference type="Gene3D" id="3.20.20.70">
    <property type="entry name" value="Aldolase class I"/>
    <property type="match status" value="1"/>
</dbReference>
<organism evidence="6 8">
    <name type="scientific">Kerstersia gyiorum</name>
    <dbReference type="NCBI Taxonomy" id="206506"/>
    <lineage>
        <taxon>Bacteria</taxon>
        <taxon>Pseudomonadati</taxon>
        <taxon>Pseudomonadota</taxon>
        <taxon>Betaproteobacteria</taxon>
        <taxon>Burkholderiales</taxon>
        <taxon>Alcaligenaceae</taxon>
        <taxon>Kerstersia</taxon>
    </lineage>
</organism>
<dbReference type="PATRIC" id="fig|206506.3.peg.2232"/>
<reference evidence="6 8" key="1">
    <citation type="submission" date="2015-04" db="EMBL/GenBank/DDBJ databases">
        <title>Genome sequence of Kerstersia gyiorum CG1.</title>
        <authorList>
            <person name="Greninger A.L."/>
            <person name="Kozyreva V."/>
            <person name="Chaturvedi V."/>
        </authorList>
    </citation>
    <scope>NUCLEOTIDE SEQUENCE [LARGE SCALE GENOMIC DNA]</scope>
    <source>
        <strain evidence="6 8">CG1</strain>
    </source>
</reference>
<dbReference type="NCBIfam" id="NF006600">
    <property type="entry name" value="PRK09140.1"/>
    <property type="match status" value="1"/>
</dbReference>
<evidence type="ECO:0000313" key="7">
    <source>
        <dbReference type="EMBL" id="RZS66778.1"/>
    </source>
</evidence>
<dbReference type="Pfam" id="PF01081">
    <property type="entry name" value="Aldolase"/>
    <property type="match status" value="1"/>
</dbReference>